<dbReference type="Proteomes" id="UP000323824">
    <property type="component" value="Chromosome"/>
</dbReference>
<sequence length="642" mass="73246">MTTATGIGIGIAFGDRDVLKDVNITLTDKSRIALSGGNGSGKSTLMKILSGVNPPDRGQVSIPKSVRTYYLPQSGIVFKDNTLLEEVEGAFDHIRELEAEMDKIGHELTTCREDKHEKLLFEHNEIHEKIVESGYYSREGEITKILQGLGFDLKEFNKKTSEFSGGWQMRIALAKALLQRPQLILLDEPTNYLDIEARDWLGSFLKVFTGGVLIVSHDRFFLDQVVDHVAELFNGSLKLYKGNYSKYEKLREIELEELLRQYKKQQEEIAKHENFIRRFKAKASKATQAGSHEKALEKIERIEIPTSMQKMNITFPKPPHSGKNVIMLEDLNRSYGDKKVINHLDLHIEKNEKLVIAGKNGAGKSTLLRVLAGVDKDYTGSFKLGTDVKVGYFSQDHGEKLNENNTILEELESESPTDLIPKLRGLLGAFLFQGDDVFKAIKVLSGGEKNRVSLLKLLLKPFNLLILDEPTNHLDLGSKDVLLSALTEYEGTLIFVSHDRYFIERLATKVLHLENGEHKLYLGDYNYYKAKRDEECLNIEGDYTEIKEVKQSKLSRDEDKKLKNLIQKLERVEAELLTKIEKQGEITTSYHNQMALEENYSNPQKAIEIQNKIKDSEKLEEKLTIEWEETLIELEETRELRS</sequence>
<evidence type="ECO:0000256" key="3">
    <source>
        <dbReference type="ARBA" id="ARBA00022840"/>
    </source>
</evidence>
<dbReference type="FunFam" id="3.40.50.300:FF:000011">
    <property type="entry name" value="Putative ABC transporter ATP-binding component"/>
    <property type="match status" value="1"/>
</dbReference>
<feature type="domain" description="ABC transporter" evidence="7">
    <location>
        <begin position="4"/>
        <end position="259"/>
    </location>
</feature>
<evidence type="ECO:0000256" key="5">
    <source>
        <dbReference type="ARBA" id="ARBA00061478"/>
    </source>
</evidence>
<evidence type="ECO:0000313" key="8">
    <source>
        <dbReference type="EMBL" id="QEN03946.1"/>
    </source>
</evidence>
<dbReference type="InterPro" id="IPR003593">
    <property type="entry name" value="AAA+_ATPase"/>
</dbReference>
<dbReference type="PROSITE" id="PS00211">
    <property type="entry name" value="ABC_TRANSPORTER_1"/>
    <property type="match status" value="2"/>
</dbReference>
<dbReference type="GO" id="GO:0016887">
    <property type="term" value="F:ATP hydrolysis activity"/>
    <property type="evidence" value="ECO:0007669"/>
    <property type="project" value="InterPro"/>
</dbReference>
<dbReference type="Gene3D" id="3.40.50.300">
    <property type="entry name" value="P-loop containing nucleotide triphosphate hydrolases"/>
    <property type="match status" value="2"/>
</dbReference>
<dbReference type="InterPro" id="IPR032781">
    <property type="entry name" value="ABC_tran_Xtn"/>
</dbReference>
<dbReference type="EMBL" id="CP035807">
    <property type="protein sequence ID" value="QEN03946.1"/>
    <property type="molecule type" value="Genomic_DNA"/>
</dbReference>
<accession>A0A5C1QAX1</accession>
<dbReference type="RefSeq" id="WP_149567203.1">
    <property type="nucleotide sequence ID" value="NZ_CP035807.1"/>
</dbReference>
<dbReference type="InterPro" id="IPR003439">
    <property type="entry name" value="ABC_transporter-like_ATP-bd"/>
</dbReference>
<dbReference type="InterPro" id="IPR017871">
    <property type="entry name" value="ABC_transporter-like_CS"/>
</dbReference>
<dbReference type="GO" id="GO:0005524">
    <property type="term" value="F:ATP binding"/>
    <property type="evidence" value="ECO:0007669"/>
    <property type="project" value="UniProtKB-KW"/>
</dbReference>
<dbReference type="OrthoDB" id="9760950at2"/>
<dbReference type="AlphaFoldDB" id="A0A5C1QAX1"/>
<keyword evidence="3 8" id="KW-0067">ATP-binding</keyword>
<dbReference type="KEGG" id="sper:EW093_04265"/>
<keyword evidence="9" id="KW-1185">Reference proteome</keyword>
<dbReference type="PANTHER" id="PTHR42855:SF2">
    <property type="entry name" value="DRUG RESISTANCE ABC TRANSPORTER,ATP-BINDING PROTEIN"/>
    <property type="match status" value="1"/>
</dbReference>
<reference evidence="8 9" key="2">
    <citation type="submission" date="2019-09" db="EMBL/GenBank/DDBJ databases">
        <title>Complete Genome Sequence and Methylome Analysis of free living Spirochaetas.</title>
        <authorList>
            <person name="Leshcheva N."/>
            <person name="Mikheeva N."/>
        </authorList>
    </citation>
    <scope>NUCLEOTIDE SEQUENCE [LARGE SCALE GENOMIC DNA]</scope>
    <source>
        <strain evidence="8 9">P</strain>
    </source>
</reference>
<evidence type="ECO:0000256" key="6">
    <source>
        <dbReference type="SAM" id="Coils"/>
    </source>
</evidence>
<dbReference type="FunFam" id="3.40.50.300:FF:000309">
    <property type="entry name" value="ABC transporter ATP-binding protein"/>
    <property type="match status" value="1"/>
</dbReference>
<keyword evidence="2" id="KW-0547">Nucleotide-binding</keyword>
<evidence type="ECO:0000313" key="9">
    <source>
        <dbReference type="Proteomes" id="UP000323824"/>
    </source>
</evidence>
<dbReference type="PANTHER" id="PTHR42855">
    <property type="entry name" value="ABC TRANSPORTER ATP-BINDING SUBUNIT"/>
    <property type="match status" value="1"/>
</dbReference>
<protein>
    <submittedName>
        <fullName evidence="8">ABC-F family ATP-binding cassette domain-containing protein</fullName>
    </submittedName>
</protein>
<dbReference type="Pfam" id="PF00005">
    <property type="entry name" value="ABC_tran"/>
    <property type="match status" value="2"/>
</dbReference>
<evidence type="ECO:0000259" key="7">
    <source>
        <dbReference type="PROSITE" id="PS50893"/>
    </source>
</evidence>
<evidence type="ECO:0000256" key="2">
    <source>
        <dbReference type="ARBA" id="ARBA00022741"/>
    </source>
</evidence>
<name>A0A5C1QAX1_9SPIO</name>
<keyword evidence="6" id="KW-0175">Coiled coil</keyword>
<dbReference type="GO" id="GO:0003676">
    <property type="term" value="F:nucleic acid binding"/>
    <property type="evidence" value="ECO:0007669"/>
    <property type="project" value="UniProtKB-ARBA"/>
</dbReference>
<feature type="domain" description="ABC transporter" evidence="7">
    <location>
        <begin position="326"/>
        <end position="549"/>
    </location>
</feature>
<proteinExistence type="inferred from homology"/>
<comment type="catalytic activity">
    <reaction evidence="4">
        <text>ATP + H2O = ADP + phosphate + H(+)</text>
        <dbReference type="Rhea" id="RHEA:13065"/>
        <dbReference type="ChEBI" id="CHEBI:15377"/>
        <dbReference type="ChEBI" id="CHEBI:15378"/>
        <dbReference type="ChEBI" id="CHEBI:30616"/>
        <dbReference type="ChEBI" id="CHEBI:43474"/>
        <dbReference type="ChEBI" id="CHEBI:456216"/>
    </reaction>
</comment>
<evidence type="ECO:0000256" key="1">
    <source>
        <dbReference type="ARBA" id="ARBA00022737"/>
    </source>
</evidence>
<comment type="similarity">
    <text evidence="5">Belongs to the ABC transporter superfamily. ABCF family. Uup subfamily.</text>
</comment>
<keyword evidence="1" id="KW-0677">Repeat</keyword>
<dbReference type="SUPFAM" id="SSF52540">
    <property type="entry name" value="P-loop containing nucleoside triphosphate hydrolases"/>
    <property type="match status" value="2"/>
</dbReference>
<dbReference type="InterPro" id="IPR027417">
    <property type="entry name" value="P-loop_NTPase"/>
</dbReference>
<dbReference type="InterPro" id="IPR051309">
    <property type="entry name" value="ABCF_ATPase"/>
</dbReference>
<reference evidence="8 9" key="1">
    <citation type="submission" date="2019-02" db="EMBL/GenBank/DDBJ databases">
        <authorList>
            <person name="Fomenkov A."/>
            <person name="Dubinina G."/>
            <person name="Grabovich M."/>
            <person name="Vincze T."/>
            <person name="Roberts R.J."/>
        </authorList>
    </citation>
    <scope>NUCLEOTIDE SEQUENCE [LARGE SCALE GENOMIC DNA]</scope>
    <source>
        <strain evidence="8 9">P</strain>
    </source>
</reference>
<dbReference type="SMART" id="SM00382">
    <property type="entry name" value="AAA"/>
    <property type="match status" value="2"/>
</dbReference>
<dbReference type="CDD" id="cd03221">
    <property type="entry name" value="ABCF_EF-3"/>
    <property type="match status" value="2"/>
</dbReference>
<dbReference type="PROSITE" id="PS50893">
    <property type="entry name" value="ABC_TRANSPORTER_2"/>
    <property type="match status" value="2"/>
</dbReference>
<evidence type="ECO:0000256" key="4">
    <source>
        <dbReference type="ARBA" id="ARBA00049360"/>
    </source>
</evidence>
<gene>
    <name evidence="8" type="ORF">EW093_04265</name>
</gene>
<organism evidence="8 9">
    <name type="scientific">Thiospirochaeta perfilievii</name>
    <dbReference type="NCBI Taxonomy" id="252967"/>
    <lineage>
        <taxon>Bacteria</taxon>
        <taxon>Pseudomonadati</taxon>
        <taxon>Spirochaetota</taxon>
        <taxon>Spirochaetia</taxon>
        <taxon>Spirochaetales</taxon>
        <taxon>Spirochaetaceae</taxon>
        <taxon>Thiospirochaeta</taxon>
    </lineage>
</organism>
<dbReference type="Pfam" id="PF12848">
    <property type="entry name" value="ABC_tran_Xtn"/>
    <property type="match status" value="1"/>
</dbReference>
<feature type="coiled-coil region" evidence="6">
    <location>
        <begin position="248"/>
        <end position="282"/>
    </location>
</feature>
<feature type="coiled-coil region" evidence="6">
    <location>
        <begin position="555"/>
        <end position="582"/>
    </location>
</feature>